<accession>A0AAN3DCC0</accession>
<evidence type="ECO:0000313" key="2">
    <source>
        <dbReference type="Proteomes" id="UP000005475"/>
    </source>
</evidence>
<dbReference type="GeneID" id="52035301"/>
<reference evidence="2" key="2">
    <citation type="submission" date="2007-04" db="EMBL/GenBank/DDBJ databases">
        <title>Draft genome sequence of Bacteroides ovatus (ATCC 8483).</title>
        <authorList>
            <person name="Sudarsanam P."/>
            <person name="Ley R."/>
            <person name="Guruge J."/>
            <person name="Turnbaugh P.J."/>
            <person name="Mahowald M."/>
            <person name="Liep D."/>
            <person name="Gordon J."/>
        </authorList>
    </citation>
    <scope>NUCLEOTIDE SEQUENCE [LARGE SCALE GENOMIC DNA]</scope>
    <source>
        <strain evidence="2">ATCC 8483 / DSM 1896 / JCM 5824 / BCRC 10623 / CCUG 4943 / NCTC 11153</strain>
    </source>
</reference>
<dbReference type="Proteomes" id="UP000005475">
    <property type="component" value="Unassembled WGS sequence"/>
</dbReference>
<comment type="caution">
    <text evidence="1">The sequence shown here is derived from an EMBL/GenBank/DDBJ whole genome shotgun (WGS) entry which is preliminary data.</text>
</comment>
<gene>
    <name evidence="1" type="ORF">BACOVA_00443</name>
</gene>
<sequence length="389" mass="45929">MAEMTEMQVHEERVMNLVKSSSDNPTITPLTKTNAHRAESIRRIGTDKDAVAFHFRKKSKGMYMYIHTYTENGEEKEVRASDFKNWEVTKFKYPGYLEELEEIAVNAYRWNSHDPETRAETDIMGYEKQLHEDLKKIPEAKKQDYINTYKSKISVLFHSLSRCANPMVTGRGGFNFQRNEKAQNAYQNRYDEFLKWREKFLKTMQLLTEKYRPEEEKREETWRRLKRDIASSANTIHEIDTGKARGYNRALFVSSIFNKVSTFADHGDVEIVQKAIDFISEYNAGIKKPVITPRHRFFQLAETASRMRDKLKETQELENREVTFEGGILVWNYQESRLQVFFNKIPEESKRRELKSSGFHWSPRNRAWQRQLNPNAVSAAKRILNLQNI</sequence>
<evidence type="ECO:0000313" key="1">
    <source>
        <dbReference type="EMBL" id="EDO13818.1"/>
    </source>
</evidence>
<dbReference type="RefSeq" id="WP_004297760.1">
    <property type="nucleotide sequence ID" value="NZ_DS264574.1"/>
</dbReference>
<proteinExistence type="predicted"/>
<dbReference type="EMBL" id="AAXF02000033">
    <property type="protein sequence ID" value="EDO13818.1"/>
    <property type="molecule type" value="Genomic_DNA"/>
</dbReference>
<protein>
    <submittedName>
        <fullName evidence="1">Uncharacterized protein</fullName>
    </submittedName>
</protein>
<organism evidence="1 2">
    <name type="scientific">Bacteroides ovatus (strain ATCC 8483 / DSM 1896 / JCM 5824 / BCRC 10623 / CCUG 4943 / NCTC 11153)</name>
    <dbReference type="NCBI Taxonomy" id="411476"/>
    <lineage>
        <taxon>Bacteria</taxon>
        <taxon>Pseudomonadati</taxon>
        <taxon>Bacteroidota</taxon>
        <taxon>Bacteroidia</taxon>
        <taxon>Bacteroidales</taxon>
        <taxon>Bacteroidaceae</taxon>
        <taxon>Bacteroides</taxon>
    </lineage>
</organism>
<reference evidence="1 2" key="1">
    <citation type="submission" date="2007-03" db="EMBL/GenBank/DDBJ databases">
        <authorList>
            <person name="Fulton L."/>
            <person name="Clifton S."/>
            <person name="Fulton B."/>
            <person name="Xu J."/>
            <person name="Minx P."/>
            <person name="Pepin K.H."/>
            <person name="Johnson M."/>
            <person name="Thiruvilangam P."/>
            <person name="Bhonagiri V."/>
            <person name="Nash W.E."/>
            <person name="Mardis E.R."/>
            <person name="Wilson R.K."/>
        </authorList>
    </citation>
    <scope>NUCLEOTIDE SEQUENCE [LARGE SCALE GENOMIC DNA]</scope>
    <source>
        <strain evidence="2">ATCC 8483 / DSM 1896 / JCM 5824 / BCRC 10623 / CCUG 4943 / NCTC 11153</strain>
    </source>
</reference>
<name>A0AAN3DCC0_BACO1</name>
<dbReference type="AlphaFoldDB" id="A0AAN3DCC0"/>